<sequence length="219" mass="24457">MKNFRIILASNSPRRKELLAGLDIPFEVKVIQGIDESFPESLPAYDTAQYIAVKKAQAYRPLLDSAISHQETSINHQQPSDGNPELLILTADTVVIAPSSEEQNDQEGKGIILGKPKDAADASRMLEMLSGKTHHVVTGVCITSLEKQRQFSVVTEVTFKKLSKEEIDYYVGHYKPFDKAGAYGIQEWIGYIGCTSLKGSYFNVMGLPVQRIYEELKKF</sequence>
<dbReference type="RefSeq" id="WP_134842705.1">
    <property type="nucleotide sequence ID" value="NZ_DAWEFM010000006.1"/>
</dbReference>
<evidence type="ECO:0000313" key="5">
    <source>
        <dbReference type="EMBL" id="TFH84037.1"/>
    </source>
</evidence>
<dbReference type="EC" id="3.6.1.9" evidence="4"/>
<evidence type="ECO:0000313" key="6">
    <source>
        <dbReference type="Proteomes" id="UP000297872"/>
    </source>
</evidence>
<evidence type="ECO:0000256" key="1">
    <source>
        <dbReference type="ARBA" id="ARBA00001968"/>
    </source>
</evidence>
<dbReference type="HAMAP" id="MF_00528">
    <property type="entry name" value="Maf"/>
    <property type="match status" value="1"/>
</dbReference>
<dbReference type="GO" id="GO:0036221">
    <property type="term" value="F:UTP diphosphatase activity"/>
    <property type="evidence" value="ECO:0007669"/>
    <property type="project" value="RHEA"/>
</dbReference>
<dbReference type="GeneID" id="302994226"/>
<dbReference type="SUPFAM" id="SSF52972">
    <property type="entry name" value="ITPase-like"/>
    <property type="match status" value="1"/>
</dbReference>
<evidence type="ECO:0000256" key="4">
    <source>
        <dbReference type="HAMAP-Rule" id="MF_00528"/>
    </source>
</evidence>
<reference evidence="5 6" key="1">
    <citation type="submission" date="2019-02" db="EMBL/GenBank/DDBJ databases">
        <title>Draft Genome Sequence of the Prevotella sp. BCRC 81118, Isolated from Human Feces.</title>
        <authorList>
            <person name="Huang C.-H."/>
        </authorList>
    </citation>
    <scope>NUCLEOTIDE SEQUENCE [LARGE SCALE GENOMIC DNA]</scope>
    <source>
        <strain evidence="5 6">BCRC 81118</strain>
    </source>
</reference>
<organism evidence="5 6">
    <name type="scientific">Segatella hominis</name>
    <dbReference type="NCBI Taxonomy" id="2518605"/>
    <lineage>
        <taxon>Bacteria</taxon>
        <taxon>Pseudomonadati</taxon>
        <taxon>Bacteroidota</taxon>
        <taxon>Bacteroidia</taxon>
        <taxon>Bacteroidales</taxon>
        <taxon>Prevotellaceae</taxon>
        <taxon>Segatella</taxon>
    </lineage>
</organism>
<feature type="site" description="Important for substrate specificity" evidence="4">
    <location>
        <position position="93"/>
    </location>
</feature>
<dbReference type="InterPro" id="IPR003697">
    <property type="entry name" value="Maf-like"/>
</dbReference>
<gene>
    <name evidence="5" type="primary">maf</name>
    <name evidence="5" type="ORF">EXN75_02805</name>
</gene>
<dbReference type="Proteomes" id="UP000297872">
    <property type="component" value="Unassembled WGS sequence"/>
</dbReference>
<keyword evidence="6" id="KW-1185">Reference proteome</keyword>
<feature type="site" description="Important for substrate specificity" evidence="4">
    <location>
        <position position="14"/>
    </location>
</feature>
<accession>A0A4Y8VUD1</accession>
<proteinExistence type="inferred from homology"/>
<comment type="caution">
    <text evidence="4">Lacks conserved residue(s) required for the propagation of feature annotation.</text>
</comment>
<dbReference type="EMBL" id="SGVY01000005">
    <property type="protein sequence ID" value="TFH84037.1"/>
    <property type="molecule type" value="Genomic_DNA"/>
</dbReference>
<comment type="similarity">
    <text evidence="4">Belongs to the Maf family. YhdE subfamily.</text>
</comment>
<protein>
    <recommendedName>
        <fullName evidence="4">dTTP/UTP pyrophosphatase</fullName>
        <shortName evidence="4">dTTPase/UTPase</shortName>
        <ecNumber evidence="4">3.6.1.9</ecNumber>
    </recommendedName>
    <alternativeName>
        <fullName evidence="4">Nucleoside triphosphate pyrophosphatase</fullName>
    </alternativeName>
    <alternativeName>
        <fullName evidence="4">Nucleotide pyrophosphatase</fullName>
        <shortName evidence="4">Nucleotide PPase</shortName>
    </alternativeName>
</protein>
<name>A0A4Y8VUD1_9BACT</name>
<comment type="subcellular location">
    <subcellularLocation>
        <location evidence="4">Cytoplasm</location>
    </subcellularLocation>
</comment>
<dbReference type="CDD" id="cd00555">
    <property type="entry name" value="Maf"/>
    <property type="match status" value="1"/>
</dbReference>
<dbReference type="PANTHER" id="PTHR43213:SF5">
    <property type="entry name" value="BIFUNCTIONAL DTTP_UTP PYROPHOSPHATASE_METHYLTRANSFERASE PROTEIN-RELATED"/>
    <property type="match status" value="1"/>
</dbReference>
<keyword evidence="2 4" id="KW-0378">Hydrolase</keyword>
<dbReference type="InterPro" id="IPR029001">
    <property type="entry name" value="ITPase-like_fam"/>
</dbReference>
<comment type="cofactor">
    <cofactor evidence="1 4">
        <name>a divalent metal cation</name>
        <dbReference type="ChEBI" id="CHEBI:60240"/>
    </cofactor>
</comment>
<dbReference type="PIRSF" id="PIRSF006305">
    <property type="entry name" value="Maf"/>
    <property type="match status" value="1"/>
</dbReference>
<dbReference type="OrthoDB" id="9807767at2"/>
<dbReference type="GO" id="GO:0036218">
    <property type="term" value="F:dTTP diphosphatase activity"/>
    <property type="evidence" value="ECO:0007669"/>
    <property type="project" value="RHEA"/>
</dbReference>
<comment type="caution">
    <text evidence="5">The sequence shown here is derived from an EMBL/GenBank/DDBJ whole genome shotgun (WGS) entry which is preliminary data.</text>
</comment>
<dbReference type="Pfam" id="PF02545">
    <property type="entry name" value="Maf"/>
    <property type="match status" value="1"/>
</dbReference>
<dbReference type="AlphaFoldDB" id="A0A4Y8VUD1"/>
<dbReference type="GO" id="GO:0009117">
    <property type="term" value="P:nucleotide metabolic process"/>
    <property type="evidence" value="ECO:0007669"/>
    <property type="project" value="UniProtKB-KW"/>
</dbReference>
<keyword evidence="3 4" id="KW-0546">Nucleotide metabolism</keyword>
<dbReference type="GO" id="GO:0005737">
    <property type="term" value="C:cytoplasm"/>
    <property type="evidence" value="ECO:0007669"/>
    <property type="project" value="UniProtKB-SubCell"/>
</dbReference>
<feature type="site" description="Important for substrate specificity" evidence="4">
    <location>
        <position position="186"/>
    </location>
</feature>
<evidence type="ECO:0000256" key="3">
    <source>
        <dbReference type="ARBA" id="ARBA00023080"/>
    </source>
</evidence>
<dbReference type="Gene3D" id="3.90.950.10">
    <property type="match status" value="1"/>
</dbReference>
<dbReference type="NCBIfam" id="TIGR00172">
    <property type="entry name" value="maf"/>
    <property type="match status" value="1"/>
</dbReference>
<keyword evidence="4" id="KW-0963">Cytoplasm</keyword>
<comment type="catalytic activity">
    <reaction evidence="4">
        <text>UTP + H2O = UMP + diphosphate + H(+)</text>
        <dbReference type="Rhea" id="RHEA:29395"/>
        <dbReference type="ChEBI" id="CHEBI:15377"/>
        <dbReference type="ChEBI" id="CHEBI:15378"/>
        <dbReference type="ChEBI" id="CHEBI:33019"/>
        <dbReference type="ChEBI" id="CHEBI:46398"/>
        <dbReference type="ChEBI" id="CHEBI:57865"/>
        <dbReference type="EC" id="3.6.1.9"/>
    </reaction>
</comment>
<feature type="active site" description="Proton acceptor" evidence="4">
    <location>
        <position position="92"/>
    </location>
</feature>
<dbReference type="PANTHER" id="PTHR43213">
    <property type="entry name" value="BIFUNCTIONAL DTTP/UTP PYROPHOSPHATASE/METHYLTRANSFERASE PROTEIN-RELATED"/>
    <property type="match status" value="1"/>
</dbReference>
<comment type="function">
    <text evidence="4">Nucleoside triphosphate pyrophosphatase that hydrolyzes dTTP and UTP. May have a dual role in cell division arrest and in preventing the incorporation of modified nucleotides into cellular nucleic acids.</text>
</comment>
<comment type="catalytic activity">
    <reaction evidence="4">
        <text>dTTP + H2O = dTMP + diphosphate + H(+)</text>
        <dbReference type="Rhea" id="RHEA:28534"/>
        <dbReference type="ChEBI" id="CHEBI:15377"/>
        <dbReference type="ChEBI" id="CHEBI:15378"/>
        <dbReference type="ChEBI" id="CHEBI:33019"/>
        <dbReference type="ChEBI" id="CHEBI:37568"/>
        <dbReference type="ChEBI" id="CHEBI:63528"/>
        <dbReference type="EC" id="3.6.1.9"/>
    </reaction>
</comment>
<evidence type="ECO:0000256" key="2">
    <source>
        <dbReference type="ARBA" id="ARBA00022801"/>
    </source>
</evidence>